<feature type="compositionally biased region" description="Acidic residues" evidence="1">
    <location>
        <begin position="291"/>
        <end position="301"/>
    </location>
</feature>
<protein>
    <submittedName>
        <fullName evidence="2">Uncharacterized protein</fullName>
    </submittedName>
</protein>
<evidence type="ECO:0000313" key="3">
    <source>
        <dbReference type="Proteomes" id="UP000277580"/>
    </source>
</evidence>
<sequence length="364" mass="39985">MSLSNAAVSLDCSDNISIATTSTTTSTPIEKEEAPIVAPPKSPSLSPSLLLPPSPPSPPSPQPPQPPQPEEKQQPILDSAKPLSSPEHPDKQTEQGQEQEDNGGQKGKQAEQAEHHETNSTKYSGATESPLEAFKPKEQVISFDFEDTPLIADDEVDDEESEYDLSKTLEEEMAQMSKIRGRDRETMPGAKRVLKRVRVRKDTSSSKRRTKKHNLRATMNSAVIAEKLAAERGERSGGKEPLRSGGKEPSRREKKKERLAAVVEWKPIVEPVSKPRARPSGLRFSMNCYSDPEDDDDDEGQGSEQTGHKRKREDQDLGDEDDEDESLGGSADISEVPEKRQHQSHPESSTETGTLPNPPCVATT</sequence>
<feature type="compositionally biased region" description="Polar residues" evidence="1">
    <location>
        <begin position="346"/>
        <end position="355"/>
    </location>
</feature>
<feature type="compositionally biased region" description="Basic and acidic residues" evidence="1">
    <location>
        <begin position="108"/>
        <end position="119"/>
    </location>
</feature>
<dbReference type="AlphaFoldDB" id="A0A3N4KXK7"/>
<name>A0A3N4KXK7_9PEZI</name>
<gene>
    <name evidence="2" type="ORF">P167DRAFT_77127</name>
</gene>
<feature type="region of interest" description="Disordered" evidence="1">
    <location>
        <begin position="196"/>
        <end position="364"/>
    </location>
</feature>
<feature type="compositionally biased region" description="Basic and acidic residues" evidence="1">
    <location>
        <begin position="336"/>
        <end position="345"/>
    </location>
</feature>
<feature type="region of interest" description="Disordered" evidence="1">
    <location>
        <begin position="1"/>
        <end position="135"/>
    </location>
</feature>
<dbReference type="EMBL" id="ML119119">
    <property type="protein sequence ID" value="RPB14149.1"/>
    <property type="molecule type" value="Genomic_DNA"/>
</dbReference>
<dbReference type="InParanoid" id="A0A3N4KXK7"/>
<dbReference type="OrthoDB" id="5422602at2759"/>
<organism evidence="2 3">
    <name type="scientific">Morchella conica CCBAS932</name>
    <dbReference type="NCBI Taxonomy" id="1392247"/>
    <lineage>
        <taxon>Eukaryota</taxon>
        <taxon>Fungi</taxon>
        <taxon>Dikarya</taxon>
        <taxon>Ascomycota</taxon>
        <taxon>Pezizomycotina</taxon>
        <taxon>Pezizomycetes</taxon>
        <taxon>Pezizales</taxon>
        <taxon>Morchellaceae</taxon>
        <taxon>Morchella</taxon>
    </lineage>
</organism>
<evidence type="ECO:0000313" key="2">
    <source>
        <dbReference type="EMBL" id="RPB14149.1"/>
    </source>
</evidence>
<accession>A0A3N4KXK7</accession>
<evidence type="ECO:0000256" key="1">
    <source>
        <dbReference type="SAM" id="MobiDB-lite"/>
    </source>
</evidence>
<reference evidence="2 3" key="1">
    <citation type="journal article" date="2018" name="Nat. Ecol. Evol.">
        <title>Pezizomycetes genomes reveal the molecular basis of ectomycorrhizal truffle lifestyle.</title>
        <authorList>
            <person name="Murat C."/>
            <person name="Payen T."/>
            <person name="Noel B."/>
            <person name="Kuo A."/>
            <person name="Morin E."/>
            <person name="Chen J."/>
            <person name="Kohler A."/>
            <person name="Krizsan K."/>
            <person name="Balestrini R."/>
            <person name="Da Silva C."/>
            <person name="Montanini B."/>
            <person name="Hainaut M."/>
            <person name="Levati E."/>
            <person name="Barry K.W."/>
            <person name="Belfiori B."/>
            <person name="Cichocki N."/>
            <person name="Clum A."/>
            <person name="Dockter R.B."/>
            <person name="Fauchery L."/>
            <person name="Guy J."/>
            <person name="Iotti M."/>
            <person name="Le Tacon F."/>
            <person name="Lindquist E.A."/>
            <person name="Lipzen A."/>
            <person name="Malagnac F."/>
            <person name="Mello A."/>
            <person name="Molinier V."/>
            <person name="Miyauchi S."/>
            <person name="Poulain J."/>
            <person name="Riccioni C."/>
            <person name="Rubini A."/>
            <person name="Sitrit Y."/>
            <person name="Splivallo R."/>
            <person name="Traeger S."/>
            <person name="Wang M."/>
            <person name="Zifcakova L."/>
            <person name="Wipf D."/>
            <person name="Zambonelli A."/>
            <person name="Paolocci F."/>
            <person name="Nowrousian M."/>
            <person name="Ottonello S."/>
            <person name="Baldrian P."/>
            <person name="Spatafora J.W."/>
            <person name="Henrissat B."/>
            <person name="Nagy L.G."/>
            <person name="Aury J.M."/>
            <person name="Wincker P."/>
            <person name="Grigoriev I.V."/>
            <person name="Bonfante P."/>
            <person name="Martin F.M."/>
        </authorList>
    </citation>
    <scope>NUCLEOTIDE SEQUENCE [LARGE SCALE GENOMIC DNA]</scope>
    <source>
        <strain evidence="2 3">CCBAS932</strain>
    </source>
</reference>
<proteinExistence type="predicted"/>
<keyword evidence="3" id="KW-1185">Reference proteome</keyword>
<feature type="compositionally biased region" description="Pro residues" evidence="1">
    <location>
        <begin position="50"/>
        <end position="68"/>
    </location>
</feature>
<feature type="compositionally biased region" description="Basic and acidic residues" evidence="1">
    <location>
        <begin position="228"/>
        <end position="259"/>
    </location>
</feature>
<feature type="compositionally biased region" description="Acidic residues" evidence="1">
    <location>
        <begin position="316"/>
        <end position="326"/>
    </location>
</feature>
<dbReference type="Proteomes" id="UP000277580">
    <property type="component" value="Unassembled WGS sequence"/>
</dbReference>
<feature type="compositionally biased region" description="Polar residues" evidence="1">
    <location>
        <begin position="1"/>
        <end position="19"/>
    </location>
</feature>
<feature type="compositionally biased region" description="Basic residues" evidence="1">
    <location>
        <begin position="206"/>
        <end position="215"/>
    </location>
</feature>